<evidence type="ECO:0000313" key="5">
    <source>
        <dbReference type="Proteomes" id="UP001311915"/>
    </source>
</evidence>
<dbReference type="Gene3D" id="3.40.50.300">
    <property type="entry name" value="P-loop containing nucleotide triphosphate hydrolases"/>
    <property type="match status" value="1"/>
</dbReference>
<dbReference type="AlphaFoldDB" id="A0AAV9KJV8"/>
<organism evidence="4 5">
    <name type="scientific">Solanum pinnatisectum</name>
    <name type="common">tansyleaf nightshade</name>
    <dbReference type="NCBI Taxonomy" id="50273"/>
    <lineage>
        <taxon>Eukaryota</taxon>
        <taxon>Viridiplantae</taxon>
        <taxon>Streptophyta</taxon>
        <taxon>Embryophyta</taxon>
        <taxon>Tracheophyta</taxon>
        <taxon>Spermatophyta</taxon>
        <taxon>Magnoliopsida</taxon>
        <taxon>eudicotyledons</taxon>
        <taxon>Gunneridae</taxon>
        <taxon>Pentapetalae</taxon>
        <taxon>asterids</taxon>
        <taxon>lamiids</taxon>
        <taxon>Solanales</taxon>
        <taxon>Solanaceae</taxon>
        <taxon>Solanoideae</taxon>
        <taxon>Solaneae</taxon>
        <taxon>Solanum</taxon>
    </lineage>
</organism>
<dbReference type="InterPro" id="IPR045055">
    <property type="entry name" value="DNA2/NAM7-like"/>
</dbReference>
<dbReference type="EMBL" id="JAWPEI010000010">
    <property type="protein sequence ID" value="KAK4713433.1"/>
    <property type="molecule type" value="Genomic_DNA"/>
</dbReference>
<keyword evidence="5" id="KW-1185">Reference proteome</keyword>
<dbReference type="Proteomes" id="UP001311915">
    <property type="component" value="Unassembled WGS sequence"/>
</dbReference>
<evidence type="ECO:0000256" key="1">
    <source>
        <dbReference type="SAM" id="MobiDB-lite"/>
    </source>
</evidence>
<name>A0AAV9KJV8_9SOLN</name>
<dbReference type="Pfam" id="PF13086">
    <property type="entry name" value="AAA_11"/>
    <property type="match status" value="1"/>
</dbReference>
<dbReference type="GO" id="GO:0071013">
    <property type="term" value="C:catalytic step 2 spliceosome"/>
    <property type="evidence" value="ECO:0007669"/>
    <property type="project" value="TreeGrafter"/>
</dbReference>
<protein>
    <recommendedName>
        <fullName evidence="6">DNA2/NAM7 helicase helicase domain-containing protein</fullName>
    </recommendedName>
</protein>
<reference evidence="4 5" key="1">
    <citation type="submission" date="2023-10" db="EMBL/GenBank/DDBJ databases">
        <title>Genome-Wide Identification Analysis in wild type Solanum Pinnatisectum Reveals Some Genes Defensing Phytophthora Infestans.</title>
        <authorList>
            <person name="Sun C."/>
        </authorList>
    </citation>
    <scope>NUCLEOTIDE SEQUENCE [LARGE SCALE GENOMIC DNA]</scope>
    <source>
        <strain evidence="4">LQN</strain>
        <tissue evidence="4">Leaf</tissue>
    </source>
</reference>
<gene>
    <name evidence="4" type="ORF">R3W88_019340</name>
</gene>
<evidence type="ECO:0008006" key="6">
    <source>
        <dbReference type="Google" id="ProtNLM"/>
    </source>
</evidence>
<evidence type="ECO:0000259" key="2">
    <source>
        <dbReference type="Pfam" id="PF13086"/>
    </source>
</evidence>
<dbReference type="InterPro" id="IPR027417">
    <property type="entry name" value="P-loop_NTPase"/>
</dbReference>
<dbReference type="InterPro" id="IPR041677">
    <property type="entry name" value="DNA2/NAM7_AAA_11"/>
</dbReference>
<sequence length="244" mass="26995">MIISSHSSFLHLRRYPRRADLSKKLSVLTAEELRDLVCRKVCFVDQDGLENLQPSPPFKIKLPRNLKGKAHALPGSENSTIASADAAGTPEVHSERDKLIVEAYIPPDPGPYPQDQPKRNSVRFAVTQVGAIISGVQPGLSMVVGPPGTGKTDTTVQVLNVLYHNCPSQRTLIITHSNQDLNDLSDKIMQGEQELAIDLDFSRQGRVNAMLVRRLELLSEVERLARSLRLPEDVGYTCETAGYF</sequence>
<dbReference type="SUPFAM" id="SSF52540">
    <property type="entry name" value="P-loop containing nucleoside triphosphate hydrolases"/>
    <property type="match status" value="1"/>
</dbReference>
<comment type="caution">
    <text evidence="4">The sequence shown here is derived from an EMBL/GenBank/DDBJ whole genome shotgun (WGS) entry which is preliminary data.</text>
</comment>
<evidence type="ECO:0000313" key="4">
    <source>
        <dbReference type="EMBL" id="KAK4713433.1"/>
    </source>
</evidence>
<dbReference type="PANTHER" id="PTHR10887">
    <property type="entry name" value="DNA2/NAM7 HELICASE FAMILY"/>
    <property type="match status" value="1"/>
</dbReference>
<dbReference type="PANTHER" id="PTHR10887:SF5">
    <property type="entry name" value="RNA HELICASE AQUARIUS"/>
    <property type="match status" value="1"/>
</dbReference>
<proteinExistence type="predicted"/>
<accession>A0AAV9KJV8</accession>
<evidence type="ECO:0000259" key="3">
    <source>
        <dbReference type="Pfam" id="PF21144"/>
    </source>
</evidence>
<dbReference type="GO" id="GO:0004386">
    <property type="term" value="F:helicase activity"/>
    <property type="evidence" value="ECO:0007669"/>
    <property type="project" value="InterPro"/>
</dbReference>
<dbReference type="InterPro" id="IPR048967">
    <property type="entry name" value="Aquarius_insert"/>
</dbReference>
<feature type="domain" description="RNA helicase aquarius insertion" evidence="3">
    <location>
        <begin position="42"/>
        <end position="116"/>
    </location>
</feature>
<dbReference type="Pfam" id="PF21144">
    <property type="entry name" value="Aquarius_N_3rd"/>
    <property type="match status" value="1"/>
</dbReference>
<dbReference type="GO" id="GO:0003729">
    <property type="term" value="F:mRNA binding"/>
    <property type="evidence" value="ECO:0007669"/>
    <property type="project" value="TreeGrafter"/>
</dbReference>
<feature type="domain" description="DNA2/NAM7 helicase helicase" evidence="2">
    <location>
        <begin position="119"/>
        <end position="193"/>
    </location>
</feature>
<feature type="region of interest" description="Disordered" evidence="1">
    <location>
        <begin position="69"/>
        <end position="89"/>
    </location>
</feature>